<dbReference type="Proteomes" id="UP000054498">
    <property type="component" value="Unassembled WGS sequence"/>
</dbReference>
<accession>A0A0D2JA20</accession>
<reference evidence="1 2" key="1">
    <citation type="journal article" date="2013" name="BMC Genomics">
        <title>Reconstruction of the lipid metabolism for the microalga Monoraphidium neglectum from its genome sequence reveals characteristics suitable for biofuel production.</title>
        <authorList>
            <person name="Bogen C."/>
            <person name="Al-Dilaimi A."/>
            <person name="Albersmeier A."/>
            <person name="Wichmann J."/>
            <person name="Grundmann M."/>
            <person name="Rupp O."/>
            <person name="Lauersen K.J."/>
            <person name="Blifernez-Klassen O."/>
            <person name="Kalinowski J."/>
            <person name="Goesmann A."/>
            <person name="Mussgnug J.H."/>
            <person name="Kruse O."/>
        </authorList>
    </citation>
    <scope>NUCLEOTIDE SEQUENCE [LARGE SCALE GENOMIC DNA]</scope>
    <source>
        <strain evidence="1 2">SAG 48.87</strain>
    </source>
</reference>
<keyword evidence="2" id="KW-1185">Reference proteome</keyword>
<protein>
    <submittedName>
        <fullName evidence="1">Uncharacterized protein</fullName>
    </submittedName>
</protein>
<gene>
    <name evidence="1" type="ORF">MNEG_11345</name>
</gene>
<proteinExistence type="predicted"/>
<organism evidence="1 2">
    <name type="scientific">Monoraphidium neglectum</name>
    <dbReference type="NCBI Taxonomy" id="145388"/>
    <lineage>
        <taxon>Eukaryota</taxon>
        <taxon>Viridiplantae</taxon>
        <taxon>Chlorophyta</taxon>
        <taxon>core chlorophytes</taxon>
        <taxon>Chlorophyceae</taxon>
        <taxon>CS clade</taxon>
        <taxon>Sphaeropleales</taxon>
        <taxon>Selenastraceae</taxon>
        <taxon>Monoraphidium</taxon>
    </lineage>
</organism>
<dbReference type="AlphaFoldDB" id="A0A0D2JA20"/>
<dbReference type="EMBL" id="KK102921">
    <property type="protein sequence ID" value="KIY96617.1"/>
    <property type="molecule type" value="Genomic_DNA"/>
</dbReference>
<evidence type="ECO:0000313" key="1">
    <source>
        <dbReference type="EMBL" id="KIY96617.1"/>
    </source>
</evidence>
<sequence>MATIKNRAVAIVNPSKSPRDWKVYTITDPVAASSLFGVLGDFFEPVPEGTAVAKPEQEARLWMIDLKTLELYRGRPEPDAAAVRRVLVDGAGAQFRNVKRCYLQELKEMWEDALRGNRLSREEPPDPLHEIRQRMLDGVPPRVIDPVDGARFATAVDFARHLVPEAPWREFPGEFTVAQGEALQERISRRSAEWANPPGEVQVALPDNFHDVKLLLKWAAVLLSGSETPSVEARAGALRAVALATQGLRARLTAAP</sequence>
<dbReference type="RefSeq" id="XP_013895637.1">
    <property type="nucleotide sequence ID" value="XM_014040183.1"/>
</dbReference>
<evidence type="ECO:0000313" key="2">
    <source>
        <dbReference type="Proteomes" id="UP000054498"/>
    </source>
</evidence>
<dbReference type="KEGG" id="mng:MNEG_11345"/>
<name>A0A0D2JA20_9CHLO</name>
<dbReference type="GeneID" id="25728598"/>